<keyword evidence="1" id="KW-0813">Transport</keyword>
<dbReference type="FunFam" id="3.40.50.300:FF:000134">
    <property type="entry name" value="Iron-enterobactin ABC transporter ATP-binding protein"/>
    <property type="match status" value="1"/>
</dbReference>
<reference evidence="6" key="1">
    <citation type="journal article" date="2017" name="Proc. Natl. Acad. Sci. U.S.A.">
        <title>Simulation of Deepwater Horizon oil plume reveals substrate specialization within a complex community of hydrocarbon-degraders.</title>
        <authorList>
            <person name="Hu P."/>
            <person name="Dubinsky E.A."/>
            <person name="Probst A.J."/>
            <person name="Wang J."/>
            <person name="Sieber C.M.K."/>
            <person name="Tom L.M."/>
            <person name="Gardinali P."/>
            <person name="Banfield J.F."/>
            <person name="Atlas R.M."/>
            <person name="Andersen G.L."/>
        </authorList>
    </citation>
    <scope>NUCLEOTIDE SEQUENCE [LARGE SCALE GENOMIC DNA]</scope>
</reference>
<dbReference type="InterPro" id="IPR003439">
    <property type="entry name" value="ABC_transporter-like_ATP-bd"/>
</dbReference>
<dbReference type="InterPro" id="IPR027417">
    <property type="entry name" value="P-loop_NTPase"/>
</dbReference>
<dbReference type="SUPFAM" id="SSF52540">
    <property type="entry name" value="P-loop containing nucleoside triphosphate hydrolases"/>
    <property type="match status" value="1"/>
</dbReference>
<dbReference type="Proteomes" id="UP000196531">
    <property type="component" value="Unassembled WGS sequence"/>
</dbReference>
<dbReference type="EMBL" id="MAAO01000004">
    <property type="protein sequence ID" value="OUR98907.1"/>
    <property type="molecule type" value="Genomic_DNA"/>
</dbReference>
<proteinExistence type="predicted"/>
<evidence type="ECO:0000256" key="2">
    <source>
        <dbReference type="ARBA" id="ARBA00022741"/>
    </source>
</evidence>
<evidence type="ECO:0000256" key="1">
    <source>
        <dbReference type="ARBA" id="ARBA00022448"/>
    </source>
</evidence>
<organism evidence="5 6">
    <name type="scientific">Halobacteriovorax marinus</name>
    <dbReference type="NCBI Taxonomy" id="97084"/>
    <lineage>
        <taxon>Bacteria</taxon>
        <taxon>Pseudomonadati</taxon>
        <taxon>Bdellovibrionota</taxon>
        <taxon>Bacteriovoracia</taxon>
        <taxon>Bacteriovoracales</taxon>
        <taxon>Halobacteriovoraceae</taxon>
        <taxon>Halobacteriovorax</taxon>
    </lineage>
</organism>
<accession>A0A1Y5FBH5</accession>
<dbReference type="Pfam" id="PF00005">
    <property type="entry name" value="ABC_tran"/>
    <property type="match status" value="1"/>
</dbReference>
<dbReference type="PROSITE" id="PS00211">
    <property type="entry name" value="ABC_TRANSPORTER_1"/>
    <property type="match status" value="1"/>
</dbReference>
<gene>
    <name evidence="5" type="ORF">A9Q84_05710</name>
</gene>
<dbReference type="InterPro" id="IPR017871">
    <property type="entry name" value="ABC_transporter-like_CS"/>
</dbReference>
<evidence type="ECO:0000313" key="5">
    <source>
        <dbReference type="EMBL" id="OUR98907.1"/>
    </source>
</evidence>
<dbReference type="AlphaFoldDB" id="A0A1Y5FBH5"/>
<dbReference type="Gene3D" id="3.40.50.300">
    <property type="entry name" value="P-loop containing nucleotide triphosphate hydrolases"/>
    <property type="match status" value="1"/>
</dbReference>
<dbReference type="PANTHER" id="PTHR42734">
    <property type="entry name" value="METAL TRANSPORT SYSTEM ATP-BINDING PROTEIN TM_0124-RELATED"/>
    <property type="match status" value="1"/>
</dbReference>
<name>A0A1Y5FBH5_9BACT</name>
<dbReference type="PROSITE" id="PS50893">
    <property type="entry name" value="ABC_TRANSPORTER_2"/>
    <property type="match status" value="1"/>
</dbReference>
<comment type="caution">
    <text evidence="5">The sequence shown here is derived from an EMBL/GenBank/DDBJ whole genome shotgun (WGS) entry which is preliminary data.</text>
</comment>
<evidence type="ECO:0000259" key="4">
    <source>
        <dbReference type="PROSITE" id="PS50893"/>
    </source>
</evidence>
<dbReference type="InterPro" id="IPR050153">
    <property type="entry name" value="Metal_Ion_Import_ABC"/>
</dbReference>
<keyword evidence="3" id="KW-0067">ATP-binding</keyword>
<dbReference type="GO" id="GO:0016887">
    <property type="term" value="F:ATP hydrolysis activity"/>
    <property type="evidence" value="ECO:0007669"/>
    <property type="project" value="InterPro"/>
</dbReference>
<keyword evidence="2" id="KW-0547">Nucleotide-binding</keyword>
<dbReference type="InterPro" id="IPR003593">
    <property type="entry name" value="AAA+_ATPase"/>
</dbReference>
<sequence length="256" mass="29323">MLKLSNFSFEINGKKILDNINIELADKCQLTILGPNGSGKSTLIKSICGINKSWTGELFIQGKNVKEQSQRDLSKVISYVPQFLEVHADFTVWDFFEMSYFPHLDNFRSLSLEERERGEEILESFHLIDLRNRSMMTLSGGERQKVFIASSVFQNPKILLLDEPTSYLDPKHQDEVNQLIFNLKSKMNIVLVSHDINSSLINSERVIGLKNGSIFFDGSPSEVLEKNHLNDLFDKKFNLIKHPNKNIDIIVPEVYS</sequence>
<evidence type="ECO:0000313" key="6">
    <source>
        <dbReference type="Proteomes" id="UP000196531"/>
    </source>
</evidence>
<dbReference type="SMART" id="SM00382">
    <property type="entry name" value="AAA"/>
    <property type="match status" value="1"/>
</dbReference>
<protein>
    <recommendedName>
        <fullName evidence="4">ABC transporter domain-containing protein</fullName>
    </recommendedName>
</protein>
<dbReference type="CDD" id="cd03214">
    <property type="entry name" value="ABC_Iron-Siderophores_B12_Hemin"/>
    <property type="match status" value="1"/>
</dbReference>
<evidence type="ECO:0000256" key="3">
    <source>
        <dbReference type="ARBA" id="ARBA00022840"/>
    </source>
</evidence>
<dbReference type="GO" id="GO:0005524">
    <property type="term" value="F:ATP binding"/>
    <property type="evidence" value="ECO:0007669"/>
    <property type="project" value="UniProtKB-KW"/>
</dbReference>
<feature type="domain" description="ABC transporter" evidence="4">
    <location>
        <begin position="2"/>
        <end position="236"/>
    </location>
</feature>